<dbReference type="AlphaFoldDB" id="M0AGE5"/>
<organism evidence="1 2">
    <name type="scientific">Natrialba aegyptia DSM 13077</name>
    <dbReference type="NCBI Taxonomy" id="1227491"/>
    <lineage>
        <taxon>Archaea</taxon>
        <taxon>Methanobacteriati</taxon>
        <taxon>Methanobacteriota</taxon>
        <taxon>Stenosarchaea group</taxon>
        <taxon>Halobacteria</taxon>
        <taxon>Halobacteriales</taxon>
        <taxon>Natrialbaceae</taxon>
        <taxon>Natrialba</taxon>
    </lineage>
</organism>
<dbReference type="Gene3D" id="3.50.50.60">
    <property type="entry name" value="FAD/NAD(P)-binding domain"/>
    <property type="match status" value="1"/>
</dbReference>
<proteinExistence type="predicted"/>
<dbReference type="PATRIC" id="fig|1227491.4.peg.4347"/>
<dbReference type="PANTHER" id="PTHR38663">
    <property type="match status" value="1"/>
</dbReference>
<dbReference type="SUPFAM" id="SSF51905">
    <property type="entry name" value="FAD/NAD(P)-binding domain"/>
    <property type="match status" value="2"/>
</dbReference>
<reference evidence="1 2" key="1">
    <citation type="journal article" date="2014" name="PLoS Genet.">
        <title>Phylogenetically driven sequencing of extremely halophilic archaea reveals strategies for static and dynamic osmo-response.</title>
        <authorList>
            <person name="Becker E.A."/>
            <person name="Seitzer P.M."/>
            <person name="Tritt A."/>
            <person name="Larsen D."/>
            <person name="Krusor M."/>
            <person name="Yao A.I."/>
            <person name="Wu D."/>
            <person name="Madern D."/>
            <person name="Eisen J.A."/>
            <person name="Darling A.E."/>
            <person name="Facciotti M.T."/>
        </authorList>
    </citation>
    <scope>NUCLEOTIDE SEQUENCE [LARGE SCALE GENOMIC DNA]</scope>
    <source>
        <strain evidence="1 2">DSM 13077</strain>
    </source>
</reference>
<keyword evidence="2" id="KW-1185">Reference proteome</keyword>
<evidence type="ECO:0008006" key="3">
    <source>
        <dbReference type="Google" id="ProtNLM"/>
    </source>
</evidence>
<dbReference type="PANTHER" id="PTHR38663:SF1">
    <property type="entry name" value="L-ORNITHINE N(5)-MONOOXYGENASE"/>
    <property type="match status" value="1"/>
</dbReference>
<sequence>MESLRSSFVHHLGTEPFGLEHFAEGADREDELVPTVDYPPRPSLNLFLDYAEYVIEKNSLEALHVQSTVEAISERSDGHGFRLETTAGVIETHNCVLAIGHGGRYRWPDWAVDVEGIEHVWDGFDRDTTVDHTIVVGGGSTAGHLACTLSETESVTMITRHPLEWEVLEADPPWINWSHMERELHVHPPGSRERLDVIEDARYTATIPTYLSQEFETKLEEGALALKQGEIWTARCDNGSVRLLQKGETRTVADRIVLATGFEPVFQHPFIERLASEIELNRGYQGMPVLDDTTLEWQRVDGSQTSLYVSGALALGTVGPYAPNIPGARRAADRIMKAIS</sequence>
<protein>
    <recommendedName>
        <fullName evidence="3">FAD-dependent pyridine nucleotide-disulfide oxidoreductase</fullName>
    </recommendedName>
</protein>
<dbReference type="InterPro" id="IPR036188">
    <property type="entry name" value="FAD/NAD-bd_sf"/>
</dbReference>
<name>M0AGE5_9EURY</name>
<dbReference type="Pfam" id="PF13738">
    <property type="entry name" value="Pyr_redox_3"/>
    <property type="match status" value="1"/>
</dbReference>
<evidence type="ECO:0000313" key="2">
    <source>
        <dbReference type="Proteomes" id="UP000011591"/>
    </source>
</evidence>
<gene>
    <name evidence="1" type="ORF">C480_21619</name>
</gene>
<dbReference type="EMBL" id="AOIP01000063">
    <property type="protein sequence ID" value="ELY97805.1"/>
    <property type="molecule type" value="Genomic_DNA"/>
</dbReference>
<accession>M0AGE5</accession>
<evidence type="ECO:0000313" key="1">
    <source>
        <dbReference type="EMBL" id="ELY97805.1"/>
    </source>
</evidence>
<dbReference type="Proteomes" id="UP000011591">
    <property type="component" value="Unassembled WGS sequence"/>
</dbReference>
<comment type="caution">
    <text evidence="1">The sequence shown here is derived from an EMBL/GenBank/DDBJ whole genome shotgun (WGS) entry which is preliminary data.</text>
</comment>